<dbReference type="AlphaFoldDB" id="A0A420XJS7"/>
<comment type="caution">
    <text evidence="1">The sequence shown here is derived from an EMBL/GenBank/DDBJ whole genome shotgun (WGS) entry which is preliminary data.</text>
</comment>
<dbReference type="Proteomes" id="UP000281955">
    <property type="component" value="Unassembled WGS sequence"/>
</dbReference>
<evidence type="ECO:0000313" key="1">
    <source>
        <dbReference type="EMBL" id="RKS67883.1"/>
    </source>
</evidence>
<proteinExistence type="predicted"/>
<protein>
    <submittedName>
        <fullName evidence="1">Uncharacterized protein</fullName>
    </submittedName>
</protein>
<dbReference type="InParanoid" id="A0A420XJS7"/>
<keyword evidence="2" id="KW-1185">Reference proteome</keyword>
<sequence length="65" mass="6810">MQEPTLAAPAAALGLLGYAMLEALSGIVLWRDAAALAAIAAYVLGRSLGRARFVADRWSVLVLAR</sequence>
<evidence type="ECO:0000313" key="2">
    <source>
        <dbReference type="Proteomes" id="UP000281955"/>
    </source>
</evidence>
<dbReference type="EMBL" id="RBWV01000017">
    <property type="protein sequence ID" value="RKS67883.1"/>
    <property type="molecule type" value="Genomic_DNA"/>
</dbReference>
<name>A0A420XJS7_9ACTN</name>
<reference evidence="1 2" key="1">
    <citation type="submission" date="2018-10" db="EMBL/GenBank/DDBJ databases">
        <title>Genomic Encyclopedia of Archaeal and Bacterial Type Strains, Phase II (KMG-II): from individual species to whole genera.</title>
        <authorList>
            <person name="Goeker M."/>
        </authorList>
    </citation>
    <scope>NUCLEOTIDE SEQUENCE [LARGE SCALE GENOMIC DNA]</scope>
    <source>
        <strain evidence="1 2">RP-AC37</strain>
    </source>
</reference>
<organism evidence="1 2">
    <name type="scientific">Motilibacter peucedani</name>
    <dbReference type="NCBI Taxonomy" id="598650"/>
    <lineage>
        <taxon>Bacteria</taxon>
        <taxon>Bacillati</taxon>
        <taxon>Actinomycetota</taxon>
        <taxon>Actinomycetes</taxon>
        <taxon>Motilibacterales</taxon>
        <taxon>Motilibacteraceae</taxon>
        <taxon>Motilibacter</taxon>
    </lineage>
</organism>
<gene>
    <name evidence="1" type="ORF">CLV35_3787</name>
</gene>
<accession>A0A420XJS7</accession>